<evidence type="ECO:0000256" key="1">
    <source>
        <dbReference type="SAM" id="MobiDB-lite"/>
    </source>
</evidence>
<evidence type="ECO:0000313" key="2">
    <source>
        <dbReference type="EMBL" id="KIO16447.1"/>
    </source>
</evidence>
<dbReference type="STRING" id="1051891.A0A0C3L4A4"/>
<dbReference type="OrthoDB" id="3269417at2759"/>
<name>A0A0C3L4A4_9AGAM</name>
<organism evidence="2 3">
    <name type="scientific">Tulasnella calospora MUT 4182</name>
    <dbReference type="NCBI Taxonomy" id="1051891"/>
    <lineage>
        <taxon>Eukaryota</taxon>
        <taxon>Fungi</taxon>
        <taxon>Dikarya</taxon>
        <taxon>Basidiomycota</taxon>
        <taxon>Agaricomycotina</taxon>
        <taxon>Agaricomycetes</taxon>
        <taxon>Cantharellales</taxon>
        <taxon>Tulasnellaceae</taxon>
        <taxon>Tulasnella</taxon>
    </lineage>
</organism>
<proteinExistence type="predicted"/>
<dbReference type="HOGENOM" id="CLU_101491_0_0_1"/>
<feature type="region of interest" description="Disordered" evidence="1">
    <location>
        <begin position="115"/>
        <end position="144"/>
    </location>
</feature>
<protein>
    <submittedName>
        <fullName evidence="2">Uncharacterized protein</fullName>
    </submittedName>
</protein>
<keyword evidence="3" id="KW-1185">Reference proteome</keyword>
<accession>A0A0C3L4A4</accession>
<gene>
    <name evidence="2" type="ORF">M407DRAFT_86006</name>
</gene>
<reference evidence="3" key="2">
    <citation type="submission" date="2015-01" db="EMBL/GenBank/DDBJ databases">
        <title>Evolutionary Origins and Diversification of the Mycorrhizal Mutualists.</title>
        <authorList>
            <consortium name="DOE Joint Genome Institute"/>
            <consortium name="Mycorrhizal Genomics Consortium"/>
            <person name="Kohler A."/>
            <person name="Kuo A."/>
            <person name="Nagy L.G."/>
            <person name="Floudas D."/>
            <person name="Copeland A."/>
            <person name="Barry K.W."/>
            <person name="Cichocki N."/>
            <person name="Veneault-Fourrey C."/>
            <person name="LaButti K."/>
            <person name="Lindquist E.A."/>
            <person name="Lipzen A."/>
            <person name="Lundell T."/>
            <person name="Morin E."/>
            <person name="Murat C."/>
            <person name="Riley R."/>
            <person name="Ohm R."/>
            <person name="Sun H."/>
            <person name="Tunlid A."/>
            <person name="Henrissat B."/>
            <person name="Grigoriev I.V."/>
            <person name="Hibbett D.S."/>
            <person name="Martin F."/>
        </authorList>
    </citation>
    <scope>NUCLEOTIDE SEQUENCE [LARGE SCALE GENOMIC DNA]</scope>
    <source>
        <strain evidence="3">MUT 4182</strain>
    </source>
</reference>
<evidence type="ECO:0000313" key="3">
    <source>
        <dbReference type="Proteomes" id="UP000054248"/>
    </source>
</evidence>
<reference evidence="2 3" key="1">
    <citation type="submission" date="2014-04" db="EMBL/GenBank/DDBJ databases">
        <authorList>
            <consortium name="DOE Joint Genome Institute"/>
            <person name="Kuo A."/>
            <person name="Girlanda M."/>
            <person name="Perotto S."/>
            <person name="Kohler A."/>
            <person name="Nagy L.G."/>
            <person name="Floudas D."/>
            <person name="Copeland A."/>
            <person name="Barry K.W."/>
            <person name="Cichocki N."/>
            <person name="Veneault-Fourrey C."/>
            <person name="LaButti K."/>
            <person name="Lindquist E.A."/>
            <person name="Lipzen A."/>
            <person name="Lundell T."/>
            <person name="Morin E."/>
            <person name="Murat C."/>
            <person name="Sun H."/>
            <person name="Tunlid A."/>
            <person name="Henrissat B."/>
            <person name="Grigoriev I.V."/>
            <person name="Hibbett D.S."/>
            <person name="Martin F."/>
            <person name="Nordberg H.P."/>
            <person name="Cantor M.N."/>
            <person name="Hua S.X."/>
        </authorList>
    </citation>
    <scope>NUCLEOTIDE SEQUENCE [LARGE SCALE GENOMIC DNA]</scope>
    <source>
        <strain evidence="2 3">MUT 4182</strain>
    </source>
</reference>
<feature type="non-terminal residue" evidence="2">
    <location>
        <position position="1"/>
    </location>
</feature>
<sequence length="208" mass="23179">RFRQVPPFGRDTIRRIGYNVSELKQLAARDFEDILQDLCCDACSQCALPAFEGLFPPEIDSTIQSLLFTLADWHSVAKLRMHTDETLESLALLTKSLGQELRHFEEHVANALETFETPREARSRTRRKQKKGGADVGREGAGGSTATAELGVTRKAKLYSLSTYKVHALGDYVSQIRQFGTVDVTSTQLVRVTCNIQPREAALTPPDQ</sequence>
<dbReference type="EMBL" id="KN823563">
    <property type="protein sequence ID" value="KIO16447.1"/>
    <property type="molecule type" value="Genomic_DNA"/>
</dbReference>
<dbReference type="Proteomes" id="UP000054248">
    <property type="component" value="Unassembled WGS sequence"/>
</dbReference>
<dbReference type="AlphaFoldDB" id="A0A0C3L4A4"/>